<dbReference type="AlphaFoldDB" id="A0A975WRI5"/>
<dbReference type="SMART" id="SM00901">
    <property type="entry name" value="FRG"/>
    <property type="match status" value="1"/>
</dbReference>
<reference evidence="2 3" key="1">
    <citation type="submission" date="2018-01" db="EMBL/GenBank/DDBJ databases">
        <authorList>
            <person name="Clerissi C."/>
        </authorList>
    </citation>
    <scope>NUCLEOTIDE SEQUENCE [LARGE SCALE GENOMIC DNA]</scope>
    <source>
        <strain evidence="2">Cupriavidus sp. LMG 19464</strain>
    </source>
</reference>
<name>A0A975WRI5_9BURK</name>
<proteinExistence type="predicted"/>
<dbReference type="Pfam" id="PF11867">
    <property type="entry name" value="T1RH-like_C"/>
    <property type="match status" value="1"/>
</dbReference>
<dbReference type="InterPro" id="IPR021810">
    <property type="entry name" value="T1RH-like_C"/>
</dbReference>
<organism evidence="2 3">
    <name type="scientific">Cupriavidus taiwanensis</name>
    <dbReference type="NCBI Taxonomy" id="164546"/>
    <lineage>
        <taxon>Bacteria</taxon>
        <taxon>Pseudomonadati</taxon>
        <taxon>Pseudomonadota</taxon>
        <taxon>Betaproteobacteria</taxon>
        <taxon>Burkholderiales</taxon>
        <taxon>Burkholderiaceae</taxon>
        <taxon>Cupriavidus</taxon>
    </lineage>
</organism>
<dbReference type="Proteomes" id="UP000256780">
    <property type="component" value="Chromosome CBM2587_a"/>
</dbReference>
<dbReference type="EMBL" id="OFSQ01000001">
    <property type="protein sequence ID" value="SOY41315.1"/>
    <property type="molecule type" value="Genomic_DNA"/>
</dbReference>
<feature type="domain" description="FRG" evidence="1">
    <location>
        <begin position="68"/>
        <end position="175"/>
    </location>
</feature>
<dbReference type="Pfam" id="PF08867">
    <property type="entry name" value="FRG"/>
    <property type="match status" value="1"/>
</dbReference>
<accession>A0A975WRI5</accession>
<dbReference type="RefSeq" id="WP_116355251.1">
    <property type="nucleotide sequence ID" value="NZ_LT976853.1"/>
</dbReference>
<protein>
    <submittedName>
        <fullName evidence="2">FRG domain protein</fullName>
    </submittedName>
</protein>
<evidence type="ECO:0000259" key="1">
    <source>
        <dbReference type="SMART" id="SM00901"/>
    </source>
</evidence>
<dbReference type="OrthoDB" id="9816036at2"/>
<evidence type="ECO:0000313" key="3">
    <source>
        <dbReference type="Proteomes" id="UP000256780"/>
    </source>
</evidence>
<sequence>MSEEVLAGETFAPQSSDYFERIPRWSAGDSVKRFEIMADGISGRIPVTRLESWREFTDLLESDFYNRLGVQLVFRGHRRHDWSLMPTLGRISSTKGIVSEELALAQLERFRRAVRGRLKDTSLVDVEEADELWAVGQHYGLMTPLLDWTYSPYVALFFAFQKEDSEDEAENPYRALYVLNKTYITEHQEETGIRLWEPRKDEHGRLVSQAGLFTFSPYGNTIENKLTDALTNEDGFDDEDLKNASEDEQPDILARYICKIYIRNTGPDREACLRHLRRMNVHHASLFPDLLGASEYCNILTAEAELEAELQRLAKPTTDTVTVLPIEPVTGVVGAPSAAVGTSNIIEAILRANAEAAQVEPGRIALIAQELAQSLERNQVVDWESRDAAQARLRNAARVILRKLGYPASLRDEVAERVVEMAKPTRGGGEVTEAA</sequence>
<gene>
    <name evidence="2" type="ORF">CBM2587_A10279</name>
</gene>
<evidence type="ECO:0000313" key="2">
    <source>
        <dbReference type="EMBL" id="SOY41315.1"/>
    </source>
</evidence>
<dbReference type="InterPro" id="IPR014966">
    <property type="entry name" value="FRG-dom"/>
</dbReference>
<comment type="caution">
    <text evidence="2">The sequence shown here is derived from an EMBL/GenBank/DDBJ whole genome shotgun (WGS) entry which is preliminary data.</text>
</comment>